<dbReference type="AlphaFoldDB" id="A0A225V6B7"/>
<evidence type="ECO:0000313" key="2">
    <source>
        <dbReference type="Proteomes" id="UP000198211"/>
    </source>
</evidence>
<dbReference type="Proteomes" id="UP000198211">
    <property type="component" value="Unassembled WGS sequence"/>
</dbReference>
<dbReference type="EMBL" id="NBNE01007708">
    <property type="protein sequence ID" value="OWZ00327.1"/>
    <property type="molecule type" value="Genomic_DNA"/>
</dbReference>
<dbReference type="OrthoDB" id="110471at2759"/>
<sequence length="74" mass="8474">MCRNFTELPESPDDASVILSRIEVQAMSGYIGFGPACDIPEAVEWLLFKDMHRPVEEEDEFSVNAKWTELRIGR</sequence>
<organism evidence="1 2">
    <name type="scientific">Phytophthora megakarya</name>
    <dbReference type="NCBI Taxonomy" id="4795"/>
    <lineage>
        <taxon>Eukaryota</taxon>
        <taxon>Sar</taxon>
        <taxon>Stramenopiles</taxon>
        <taxon>Oomycota</taxon>
        <taxon>Peronosporomycetes</taxon>
        <taxon>Peronosporales</taxon>
        <taxon>Peronosporaceae</taxon>
        <taxon>Phytophthora</taxon>
    </lineage>
</organism>
<keyword evidence="2" id="KW-1185">Reference proteome</keyword>
<gene>
    <name evidence="1" type="ORF">PHMEG_00028508</name>
</gene>
<comment type="caution">
    <text evidence="1">The sequence shown here is derived from an EMBL/GenBank/DDBJ whole genome shotgun (WGS) entry which is preliminary data.</text>
</comment>
<reference evidence="2" key="1">
    <citation type="submission" date="2017-03" db="EMBL/GenBank/DDBJ databases">
        <title>Phytopthora megakarya and P. palmivora, two closely related causual agents of cacao black pod achieved similar genome size and gene model numbers by different mechanisms.</title>
        <authorList>
            <person name="Ali S."/>
            <person name="Shao J."/>
            <person name="Larry D.J."/>
            <person name="Kronmiller B."/>
            <person name="Shen D."/>
            <person name="Strem M.D."/>
            <person name="Melnick R.L."/>
            <person name="Guiltinan M.J."/>
            <person name="Tyler B.M."/>
            <person name="Meinhardt L.W."/>
            <person name="Bailey B.A."/>
        </authorList>
    </citation>
    <scope>NUCLEOTIDE SEQUENCE [LARGE SCALE GENOMIC DNA]</scope>
    <source>
        <strain evidence="2">zdho120</strain>
    </source>
</reference>
<evidence type="ECO:0000313" key="1">
    <source>
        <dbReference type="EMBL" id="OWZ00327.1"/>
    </source>
</evidence>
<name>A0A225V6B7_9STRA</name>
<accession>A0A225V6B7</accession>
<protein>
    <submittedName>
        <fullName evidence="1">Uncharacterized protein</fullName>
    </submittedName>
</protein>
<proteinExistence type="predicted"/>